<dbReference type="InterPro" id="IPR000734">
    <property type="entry name" value="TAG_lipase"/>
</dbReference>
<dbReference type="EMBL" id="BGPR01000408">
    <property type="protein sequence ID" value="GBM18642.1"/>
    <property type="molecule type" value="Genomic_DNA"/>
</dbReference>
<dbReference type="GO" id="GO:0016042">
    <property type="term" value="P:lipid catabolic process"/>
    <property type="evidence" value="ECO:0007669"/>
    <property type="project" value="TreeGrafter"/>
</dbReference>
<proteinExistence type="inferred from homology"/>
<keyword evidence="8" id="KW-1185">Reference proteome</keyword>
<evidence type="ECO:0000313" key="7">
    <source>
        <dbReference type="EMBL" id="GBM18642.1"/>
    </source>
</evidence>
<feature type="chain" id="PRO_5021444975" evidence="5">
    <location>
        <begin position="18"/>
        <end position="236"/>
    </location>
</feature>
<gene>
    <name evidence="7" type="primary">PNLIPRP2_2</name>
    <name evidence="7" type="ORF">AVEN_164763_1</name>
</gene>
<dbReference type="Pfam" id="PF00151">
    <property type="entry name" value="Lipase"/>
    <property type="match status" value="1"/>
</dbReference>
<keyword evidence="5" id="KW-0732">Signal</keyword>
<evidence type="ECO:0000256" key="1">
    <source>
        <dbReference type="ARBA" id="ARBA00004613"/>
    </source>
</evidence>
<reference evidence="7 8" key="1">
    <citation type="journal article" date="2019" name="Sci. Rep.">
        <title>Orb-weaving spider Araneus ventricosus genome elucidates the spidroin gene catalogue.</title>
        <authorList>
            <person name="Kono N."/>
            <person name="Nakamura H."/>
            <person name="Ohtoshi R."/>
            <person name="Moran D.A.P."/>
            <person name="Shinohara A."/>
            <person name="Yoshida Y."/>
            <person name="Fujiwara M."/>
            <person name="Mori M."/>
            <person name="Tomita M."/>
            <person name="Arakawa K."/>
        </authorList>
    </citation>
    <scope>NUCLEOTIDE SEQUENCE [LARGE SCALE GENOMIC DNA]</scope>
</reference>
<dbReference type="PANTHER" id="PTHR11610">
    <property type="entry name" value="LIPASE"/>
    <property type="match status" value="1"/>
</dbReference>
<dbReference type="GO" id="GO:0005615">
    <property type="term" value="C:extracellular space"/>
    <property type="evidence" value="ECO:0007669"/>
    <property type="project" value="TreeGrafter"/>
</dbReference>
<evidence type="ECO:0000259" key="6">
    <source>
        <dbReference type="Pfam" id="PF00151"/>
    </source>
</evidence>
<dbReference type="PANTHER" id="PTHR11610:SF173">
    <property type="entry name" value="LIPASE DOMAIN-CONTAINING PROTEIN-RELATED"/>
    <property type="match status" value="1"/>
</dbReference>
<dbReference type="AlphaFoldDB" id="A0A4Y2DP98"/>
<evidence type="ECO:0000256" key="2">
    <source>
        <dbReference type="ARBA" id="ARBA00010701"/>
    </source>
</evidence>
<feature type="domain" description="Lipase" evidence="6">
    <location>
        <begin position="61"/>
        <end position="235"/>
    </location>
</feature>
<accession>A0A4Y2DP98</accession>
<name>A0A4Y2DP98_ARAVE</name>
<sequence>MLAILVAALLVANPSFATEPELDGDSNIYGYVVASLQEQKIEQLAERMGVHLTPVIQRANSVCYDELGCFDKKGTFKHLKQLPEPPETVNTQFLLYTKKNPTVPQFLDYKKPETIINSNIDPKMPLKVLTHGFGGTNNMTWLWELKNALVEMEGVNVIIIDWSLGARAPYYVTAVVNSELVGAQGANLYYTIKEKLGIMEKDLHVIGYSLGAHVAGFFGKRMQQLRGTKPGRITGN</sequence>
<organism evidence="7 8">
    <name type="scientific">Araneus ventricosus</name>
    <name type="common">Orbweaver spider</name>
    <name type="synonym">Epeira ventricosa</name>
    <dbReference type="NCBI Taxonomy" id="182803"/>
    <lineage>
        <taxon>Eukaryota</taxon>
        <taxon>Metazoa</taxon>
        <taxon>Ecdysozoa</taxon>
        <taxon>Arthropoda</taxon>
        <taxon>Chelicerata</taxon>
        <taxon>Arachnida</taxon>
        <taxon>Araneae</taxon>
        <taxon>Araneomorphae</taxon>
        <taxon>Entelegynae</taxon>
        <taxon>Araneoidea</taxon>
        <taxon>Araneidae</taxon>
        <taxon>Araneus</taxon>
    </lineage>
</organism>
<evidence type="ECO:0000256" key="4">
    <source>
        <dbReference type="RuleBase" id="RU004262"/>
    </source>
</evidence>
<dbReference type="InterPro" id="IPR013818">
    <property type="entry name" value="Lipase"/>
</dbReference>
<comment type="caution">
    <text evidence="7">The sequence shown here is derived from an EMBL/GenBank/DDBJ whole genome shotgun (WGS) entry which is preliminary data.</text>
</comment>
<evidence type="ECO:0000256" key="5">
    <source>
        <dbReference type="SAM" id="SignalP"/>
    </source>
</evidence>
<dbReference type="PRINTS" id="PR00821">
    <property type="entry name" value="TAGLIPASE"/>
</dbReference>
<feature type="signal peptide" evidence="5">
    <location>
        <begin position="1"/>
        <end position="17"/>
    </location>
</feature>
<evidence type="ECO:0000313" key="8">
    <source>
        <dbReference type="Proteomes" id="UP000499080"/>
    </source>
</evidence>
<dbReference type="SUPFAM" id="SSF53474">
    <property type="entry name" value="alpha/beta-Hydrolases"/>
    <property type="match status" value="1"/>
</dbReference>
<keyword evidence="3" id="KW-0964">Secreted</keyword>
<protein>
    <submittedName>
        <fullName evidence="7">Pancreatic lipase-related protein 2</fullName>
    </submittedName>
</protein>
<dbReference type="Gene3D" id="3.40.50.1820">
    <property type="entry name" value="alpha/beta hydrolase"/>
    <property type="match status" value="1"/>
</dbReference>
<dbReference type="Proteomes" id="UP000499080">
    <property type="component" value="Unassembled WGS sequence"/>
</dbReference>
<dbReference type="OrthoDB" id="6421035at2759"/>
<comment type="subcellular location">
    <subcellularLocation>
        <location evidence="1">Secreted</location>
    </subcellularLocation>
</comment>
<comment type="similarity">
    <text evidence="2 4">Belongs to the AB hydrolase superfamily. Lipase family.</text>
</comment>
<evidence type="ECO:0000256" key="3">
    <source>
        <dbReference type="ARBA" id="ARBA00022525"/>
    </source>
</evidence>
<dbReference type="GO" id="GO:0016298">
    <property type="term" value="F:lipase activity"/>
    <property type="evidence" value="ECO:0007669"/>
    <property type="project" value="InterPro"/>
</dbReference>
<dbReference type="InterPro" id="IPR029058">
    <property type="entry name" value="AB_hydrolase_fold"/>
</dbReference>